<proteinExistence type="predicted"/>
<evidence type="ECO:0000256" key="1">
    <source>
        <dbReference type="SAM" id="MobiDB-lite"/>
    </source>
</evidence>
<feature type="compositionally biased region" description="Basic residues" evidence="1">
    <location>
        <begin position="583"/>
        <end position="593"/>
    </location>
</feature>
<dbReference type="EMBL" id="JAKRKC020000001">
    <property type="protein sequence ID" value="MCK2214576.1"/>
    <property type="molecule type" value="Genomic_DNA"/>
</dbReference>
<feature type="compositionally biased region" description="Gly residues" evidence="1">
    <location>
        <begin position="242"/>
        <end position="253"/>
    </location>
</feature>
<accession>A0ABT0FRN0</accession>
<feature type="region of interest" description="Disordered" evidence="1">
    <location>
        <begin position="145"/>
        <end position="277"/>
    </location>
</feature>
<sequence length="593" mass="58830">MGLYVDGPSTSSQKVAGGGANQTISGTFDTGNAPNGTFTVTLKGEITGTRYDSVTFKLRRPADTPSNVEANLQGTSKVVVTWSKGAEPDLQAYQVSNTQSGVVGRLSADSACSGGSCKAVLAVPAKAAGQKVGFTVKAFRSDGDGGTVGSGESGAAYVSVPAPPAAQPKKEVDRTQQTPPKVSKETKKVDPLPTLPAKKQTLPSSQATVHKPKATAKAPAMPDTDAEGNLPIPSADARQGEDGGLTPSGGAGDGDNRATGEGDGAGNGRDGDGKDSATVQVDGVKAQAGESALGNVGQYGLYVAGGLLLLLLGAHAGAWARRRALAGEGGGGRAPALGAQPVAASGAGSPSGTGAAVGLRTEAAAGLAAGAEGLRGAAGDVATSAGAGAGALAGAGTGAGAAASRRRPTVILAVAKTRMPQAERENPARGEAPGGRGQGAGRVEPAVGGRRVDEPERLPLGASEGPGDAAERPGKDGREGRQEPVRIALPSSAVIDVSEPSEAVPPQPAVRIEERWDDYLPPSPRSMEDSGFWERPLPGALDFWAPDDEGKGEIGNADGTANGKGNGTRAGAEAGAGAGKTASARRRHQDGLS</sequence>
<feature type="region of interest" description="Disordered" evidence="1">
    <location>
        <begin position="417"/>
        <end position="593"/>
    </location>
</feature>
<reference evidence="2 3" key="1">
    <citation type="submission" date="2022-04" db="EMBL/GenBank/DDBJ databases">
        <title>Genome draft of Actinomadura sp. ATCC 31491.</title>
        <authorList>
            <person name="Shi X."/>
            <person name="Du Y."/>
        </authorList>
    </citation>
    <scope>NUCLEOTIDE SEQUENCE [LARGE SCALE GENOMIC DNA]</scope>
    <source>
        <strain evidence="2 3">ATCC 31491</strain>
    </source>
</reference>
<protein>
    <recommendedName>
        <fullName evidence="4">Fibronectin type-III domain-containing protein</fullName>
    </recommendedName>
</protein>
<feature type="compositionally biased region" description="Gly residues" evidence="1">
    <location>
        <begin position="562"/>
        <end position="578"/>
    </location>
</feature>
<dbReference type="RefSeq" id="WP_242374184.1">
    <property type="nucleotide sequence ID" value="NZ_JAKRKC020000001.1"/>
</dbReference>
<feature type="compositionally biased region" description="Basic and acidic residues" evidence="1">
    <location>
        <begin position="469"/>
        <end position="484"/>
    </location>
</feature>
<keyword evidence="3" id="KW-1185">Reference proteome</keyword>
<name>A0ABT0FRN0_9ACTN</name>
<evidence type="ECO:0008006" key="4">
    <source>
        <dbReference type="Google" id="ProtNLM"/>
    </source>
</evidence>
<gene>
    <name evidence="2" type="ORF">MF672_012355</name>
</gene>
<organism evidence="2 3">
    <name type="scientific">Actinomadura luzonensis</name>
    <dbReference type="NCBI Taxonomy" id="2805427"/>
    <lineage>
        <taxon>Bacteria</taxon>
        <taxon>Bacillati</taxon>
        <taxon>Actinomycetota</taxon>
        <taxon>Actinomycetes</taxon>
        <taxon>Streptosporangiales</taxon>
        <taxon>Thermomonosporaceae</taxon>
        <taxon>Actinomadura</taxon>
    </lineage>
</organism>
<evidence type="ECO:0000313" key="3">
    <source>
        <dbReference type="Proteomes" id="UP001317259"/>
    </source>
</evidence>
<dbReference type="Proteomes" id="UP001317259">
    <property type="component" value="Unassembled WGS sequence"/>
</dbReference>
<comment type="caution">
    <text evidence="2">The sequence shown here is derived from an EMBL/GenBank/DDBJ whole genome shotgun (WGS) entry which is preliminary data.</text>
</comment>
<evidence type="ECO:0000313" key="2">
    <source>
        <dbReference type="EMBL" id="MCK2214576.1"/>
    </source>
</evidence>